<dbReference type="Proteomes" id="UP001200741">
    <property type="component" value="Unassembled WGS sequence"/>
</dbReference>
<keyword evidence="1" id="KW-0732">Signal</keyword>
<keyword evidence="4" id="KW-1185">Reference proteome</keyword>
<dbReference type="Pfam" id="PF00497">
    <property type="entry name" value="SBP_bac_3"/>
    <property type="match status" value="1"/>
</dbReference>
<dbReference type="Gene3D" id="3.40.190.10">
    <property type="entry name" value="Periplasmic binding protein-like II"/>
    <property type="match status" value="2"/>
</dbReference>
<feature type="domain" description="Solute-binding protein family 3/N-terminal" evidence="2">
    <location>
        <begin position="29"/>
        <end position="242"/>
    </location>
</feature>
<evidence type="ECO:0000313" key="4">
    <source>
        <dbReference type="Proteomes" id="UP001200741"/>
    </source>
</evidence>
<accession>A0ABS8XT33</accession>
<feature type="signal peptide" evidence="1">
    <location>
        <begin position="1"/>
        <end position="23"/>
    </location>
</feature>
<evidence type="ECO:0000256" key="1">
    <source>
        <dbReference type="SAM" id="SignalP"/>
    </source>
</evidence>
<dbReference type="SMART" id="SM00062">
    <property type="entry name" value="PBPb"/>
    <property type="match status" value="1"/>
</dbReference>
<dbReference type="SUPFAM" id="SSF53850">
    <property type="entry name" value="Periplasmic binding protein-like II"/>
    <property type="match status" value="1"/>
</dbReference>
<feature type="chain" id="PRO_5047017312" evidence="1">
    <location>
        <begin position="24"/>
        <end position="242"/>
    </location>
</feature>
<dbReference type="PANTHER" id="PTHR38834">
    <property type="entry name" value="PERIPLASMIC SUBSTRATE BINDING PROTEIN FAMILY 3"/>
    <property type="match status" value="1"/>
</dbReference>
<reference evidence="3 4" key="1">
    <citation type="submission" date="2021-12" db="EMBL/GenBank/DDBJ databases">
        <title>Genome seq of P8.</title>
        <authorList>
            <person name="Seo T."/>
        </authorList>
    </citation>
    <scope>NUCLEOTIDE SEQUENCE [LARGE SCALE GENOMIC DNA]</scope>
    <source>
        <strain evidence="3 4">P8</strain>
    </source>
</reference>
<gene>
    <name evidence="3" type="ORF">LXT13_15850</name>
</gene>
<dbReference type="EMBL" id="JAJTWU010000006">
    <property type="protein sequence ID" value="MCE4555881.1"/>
    <property type="molecule type" value="Genomic_DNA"/>
</dbReference>
<dbReference type="PANTHER" id="PTHR38834:SF3">
    <property type="entry name" value="SOLUTE-BINDING PROTEIN FAMILY 3_N-TERMINAL DOMAIN-CONTAINING PROTEIN"/>
    <property type="match status" value="1"/>
</dbReference>
<protein>
    <submittedName>
        <fullName evidence="3">Transporter substrate-binding domain-containing protein</fullName>
    </submittedName>
</protein>
<sequence length="242" mass="26822">MAPSLRRMLVLAVAALLGAGAQAEPGLQWVAGDLPPFASAGDDRPRGYAHDLAMAMAARLGRSIEVQYVPWARAVRMAEQGPDIGIFPLARTPDRETRFQWLLPLMPVRFGIYGRAGAKQLDLPALRQLRVGVLRGSLLTTNLRVAGFVNIVEGKDYRDLLRRLHHGMLDAVYAGTPMLEAAMDDYGQPRNRFMLHTTLGGATLYMAASRDLAADEAERWITAYRQLESDGTVAQLRRRYLH</sequence>
<evidence type="ECO:0000259" key="2">
    <source>
        <dbReference type="SMART" id="SM00062"/>
    </source>
</evidence>
<name>A0ABS8XT33_9BURK</name>
<proteinExistence type="predicted"/>
<comment type="caution">
    <text evidence="3">The sequence shown here is derived from an EMBL/GenBank/DDBJ whole genome shotgun (WGS) entry which is preliminary data.</text>
</comment>
<evidence type="ECO:0000313" key="3">
    <source>
        <dbReference type="EMBL" id="MCE4555881.1"/>
    </source>
</evidence>
<dbReference type="InterPro" id="IPR001638">
    <property type="entry name" value="Solute-binding_3/MltF_N"/>
</dbReference>
<dbReference type="RefSeq" id="WP_233372934.1">
    <property type="nucleotide sequence ID" value="NZ_JAJTWU010000006.1"/>
</dbReference>
<organism evidence="3 4">
    <name type="scientific">Pelomonas cellulosilytica</name>
    <dbReference type="NCBI Taxonomy" id="2906762"/>
    <lineage>
        <taxon>Bacteria</taxon>
        <taxon>Pseudomonadati</taxon>
        <taxon>Pseudomonadota</taxon>
        <taxon>Betaproteobacteria</taxon>
        <taxon>Burkholderiales</taxon>
        <taxon>Sphaerotilaceae</taxon>
        <taxon>Roseateles</taxon>
    </lineage>
</organism>